<keyword evidence="2" id="KW-0812">Transmembrane</keyword>
<feature type="transmembrane region" description="Helical" evidence="2">
    <location>
        <begin position="170"/>
        <end position="192"/>
    </location>
</feature>
<evidence type="ECO:0000313" key="6">
    <source>
        <dbReference type="Proteomes" id="UP000284333"/>
    </source>
</evidence>
<keyword evidence="6" id="KW-1185">Reference proteome</keyword>
<dbReference type="EMBL" id="RKLN01000004">
    <property type="protein sequence ID" value="RVW02383.1"/>
    <property type="molecule type" value="Genomic_DNA"/>
</dbReference>
<proteinExistence type="predicted"/>
<feature type="region of interest" description="Disordered" evidence="1">
    <location>
        <begin position="126"/>
        <end position="163"/>
    </location>
</feature>
<organism evidence="5 6">
    <name type="scientific">Rhodococcus spongiicola</name>
    <dbReference type="NCBI Taxonomy" id="2487352"/>
    <lineage>
        <taxon>Bacteria</taxon>
        <taxon>Bacillati</taxon>
        <taxon>Actinomycetota</taxon>
        <taxon>Actinomycetes</taxon>
        <taxon>Mycobacteriales</taxon>
        <taxon>Nocardiaceae</taxon>
        <taxon>Rhodococcus</taxon>
    </lineage>
</organism>
<feature type="signal peptide" evidence="3">
    <location>
        <begin position="1"/>
        <end position="28"/>
    </location>
</feature>
<keyword evidence="2" id="KW-1133">Transmembrane helix</keyword>
<evidence type="ECO:0000256" key="1">
    <source>
        <dbReference type="SAM" id="MobiDB-lite"/>
    </source>
</evidence>
<evidence type="ECO:0000256" key="2">
    <source>
        <dbReference type="SAM" id="Phobius"/>
    </source>
</evidence>
<evidence type="ECO:0000256" key="3">
    <source>
        <dbReference type="SAM" id="SignalP"/>
    </source>
</evidence>
<reference evidence="5 6" key="1">
    <citation type="submission" date="2018-11" db="EMBL/GenBank/DDBJ databases">
        <title>Rhodococcus spongicola sp. nov. and Rhodococcus xishaensis sp. nov. from marine sponges.</title>
        <authorList>
            <person name="Li L."/>
            <person name="Lin H.W."/>
        </authorList>
    </citation>
    <scope>NUCLEOTIDE SEQUENCE [LARGE SCALE GENOMIC DNA]</scope>
    <source>
        <strain evidence="5 6">LHW50502</strain>
    </source>
</reference>
<keyword evidence="3" id="KW-0732">Signal</keyword>
<gene>
    <name evidence="4" type="ORF">EF834_12355</name>
    <name evidence="5" type="ORF">EF834_12360</name>
</gene>
<accession>A0A3S3AE15</accession>
<sequence length="193" mass="19289">MKKSIRTGAVALLAAPLVATAFAAPAQAAGTGSLGSSDSSSQEAVSFSVAVEGNDVTASIVNNTDGELGLGCSIWYVLDEEGAERELLARPIVAPGDTFTSDPETIDEAGTYVATWTCYSADTDERWGTEESDGVDATAEPVKFTVPNDDTSGSVGSSEGGEGSLADNPALLVGSVAIGGLAIGGLILSGLLG</sequence>
<comment type="caution">
    <text evidence="5">The sequence shown here is derived from an EMBL/GenBank/DDBJ whole genome shotgun (WGS) entry which is preliminary data.</text>
</comment>
<evidence type="ECO:0000313" key="4">
    <source>
        <dbReference type="EMBL" id="RVW02382.1"/>
    </source>
</evidence>
<dbReference type="AlphaFoldDB" id="A0A3S3AE15"/>
<dbReference type="EMBL" id="RKLN01000004">
    <property type="protein sequence ID" value="RVW02382.1"/>
    <property type="molecule type" value="Genomic_DNA"/>
</dbReference>
<feature type="chain" id="PRO_5044600466" description="Ig-like domain-containing protein" evidence="3">
    <location>
        <begin position="29"/>
        <end position="193"/>
    </location>
</feature>
<name>A0A3S3AE15_9NOCA</name>
<evidence type="ECO:0008006" key="7">
    <source>
        <dbReference type="Google" id="ProtNLM"/>
    </source>
</evidence>
<evidence type="ECO:0000313" key="5">
    <source>
        <dbReference type="EMBL" id="RVW02383.1"/>
    </source>
</evidence>
<keyword evidence="2" id="KW-0472">Membrane</keyword>
<dbReference type="Proteomes" id="UP000284333">
    <property type="component" value="Unassembled WGS sequence"/>
</dbReference>
<dbReference type="RefSeq" id="WP_127947516.1">
    <property type="nucleotide sequence ID" value="NZ_RKLN01000004.1"/>
</dbReference>
<protein>
    <recommendedName>
        <fullName evidence="7">Ig-like domain-containing protein</fullName>
    </recommendedName>
</protein>
<dbReference type="OrthoDB" id="4380844at2"/>